<evidence type="ECO:0000313" key="3">
    <source>
        <dbReference type="Proteomes" id="UP000523821"/>
    </source>
</evidence>
<dbReference type="AlphaFoldDB" id="A0A7W9L1Y2"/>
<gene>
    <name evidence="2" type="ORF">GGQ63_002118</name>
</gene>
<dbReference type="Pfam" id="PF01557">
    <property type="entry name" value="FAA_hydrolase"/>
    <property type="match status" value="1"/>
</dbReference>
<evidence type="ECO:0000313" key="2">
    <source>
        <dbReference type="EMBL" id="MBB5753052.1"/>
    </source>
</evidence>
<organism evidence="2 3">
    <name type="scientific">Prosthecomicrobium pneumaticum</name>
    <dbReference type="NCBI Taxonomy" id="81895"/>
    <lineage>
        <taxon>Bacteria</taxon>
        <taxon>Pseudomonadati</taxon>
        <taxon>Pseudomonadota</taxon>
        <taxon>Alphaproteobacteria</taxon>
        <taxon>Hyphomicrobiales</taxon>
        <taxon>Kaistiaceae</taxon>
        <taxon>Prosthecomicrobium</taxon>
    </lineage>
</organism>
<dbReference type="InterPro" id="IPR011234">
    <property type="entry name" value="Fumarylacetoacetase-like_C"/>
</dbReference>
<evidence type="ECO:0000259" key="1">
    <source>
        <dbReference type="Pfam" id="PF01557"/>
    </source>
</evidence>
<name>A0A7W9L1Y2_9HYPH</name>
<dbReference type="GO" id="GO:0003824">
    <property type="term" value="F:catalytic activity"/>
    <property type="evidence" value="ECO:0007669"/>
    <property type="project" value="InterPro"/>
</dbReference>
<protein>
    <submittedName>
        <fullName evidence="2">2-keto-4-pentenoate hydratase/2-oxohepta-3-ene-1,7-dioic acid hydratase in catechol pathway</fullName>
    </submittedName>
</protein>
<dbReference type="SUPFAM" id="SSF56529">
    <property type="entry name" value="FAH"/>
    <property type="match status" value="1"/>
</dbReference>
<dbReference type="EMBL" id="JACHOO010000004">
    <property type="protein sequence ID" value="MBB5753052.1"/>
    <property type="molecule type" value="Genomic_DNA"/>
</dbReference>
<proteinExistence type="predicted"/>
<dbReference type="PANTHER" id="PTHR43211">
    <property type="entry name" value="FUMARYLACETOACETATE HYDROLASE"/>
    <property type="match status" value="1"/>
</dbReference>
<accession>A0A7W9L1Y2</accession>
<dbReference type="RefSeq" id="WP_183855501.1">
    <property type="nucleotide sequence ID" value="NZ_JACHOO010000004.1"/>
</dbReference>
<dbReference type="Gene3D" id="3.90.850.10">
    <property type="entry name" value="Fumarylacetoacetase-like, C-terminal domain"/>
    <property type="match status" value="1"/>
</dbReference>
<reference evidence="2 3" key="1">
    <citation type="submission" date="2020-08" db="EMBL/GenBank/DDBJ databases">
        <title>Genomic Encyclopedia of Type Strains, Phase IV (KMG-IV): sequencing the most valuable type-strain genomes for metagenomic binning, comparative biology and taxonomic classification.</title>
        <authorList>
            <person name="Goeker M."/>
        </authorList>
    </citation>
    <scope>NUCLEOTIDE SEQUENCE [LARGE SCALE GENOMIC DNA]</scope>
    <source>
        <strain evidence="2 3">DSM 16268</strain>
    </source>
</reference>
<comment type="caution">
    <text evidence="2">The sequence shown here is derived from an EMBL/GenBank/DDBJ whole genome shotgun (WGS) entry which is preliminary data.</text>
</comment>
<feature type="domain" description="Fumarylacetoacetase-like C-terminal" evidence="1">
    <location>
        <begin position="123"/>
        <end position="314"/>
    </location>
</feature>
<dbReference type="InterPro" id="IPR036663">
    <property type="entry name" value="Fumarylacetoacetase_C_sf"/>
</dbReference>
<dbReference type="Proteomes" id="UP000523821">
    <property type="component" value="Unassembled WGS sequence"/>
</dbReference>
<dbReference type="PANTHER" id="PTHR43211:SF1">
    <property type="entry name" value="BLL6422 PROTEIN"/>
    <property type="match status" value="1"/>
</dbReference>
<sequence>MKLATLAADGAPFVAAIHDGDRRAFDLAAAARRAGADPSLYATMLDLVAAGPEALSVAAGLLAAQAGDESLSRPLGAFRFLAPLPQPTQIRECALFAQHVRHAPAGMRRLAGEPDAQPLDAVPAAFAERPVFYFQNRMNVVGHGAAIAWPGASRVIDYELELGLVIGRGGRDIAPDAAARHIFGYTIYNDFSARDLQLDETRAGFGPSKSKSFDGANALGPWIVTADEIGDPRGLAVSVAINGETIARSRLDGMLHAPADLLAHLSRDERLFPGELIGFGTAPAGCGLELGRYLERGDTVALTVERIGTLVNRIAPG</sequence>
<keyword evidence="3" id="KW-1185">Reference proteome</keyword>